<dbReference type="EMBL" id="JUIV01000005">
    <property type="protein sequence ID" value="RYJ38961.1"/>
    <property type="molecule type" value="Genomic_DNA"/>
</dbReference>
<dbReference type="RefSeq" id="WP_129746749.1">
    <property type="nucleotide sequence ID" value="NZ_JUIV01000005.1"/>
</dbReference>
<keyword evidence="1" id="KW-0378">Hydrolase</keyword>
<reference evidence="1 2" key="1">
    <citation type="submission" date="2014-12" db="EMBL/GenBank/DDBJ databases">
        <title>Genome sequence of Flavobacterium anhuiense RCM74.</title>
        <authorList>
            <person name="Kim J.F."/>
            <person name="Song J.Y."/>
            <person name="Kwak M.-J."/>
            <person name="Lee S.-W."/>
        </authorList>
    </citation>
    <scope>NUCLEOTIDE SEQUENCE [LARGE SCALE GENOMIC DNA]</scope>
    <source>
        <strain evidence="1 2">RCM74</strain>
    </source>
</reference>
<protein>
    <submittedName>
        <fullName evidence="1">Asp_protease_2 domain containing protein</fullName>
    </submittedName>
</protein>
<organism evidence="1 2">
    <name type="scientific">Flavobacterium anhuiense</name>
    <dbReference type="NCBI Taxonomy" id="459526"/>
    <lineage>
        <taxon>Bacteria</taxon>
        <taxon>Pseudomonadati</taxon>
        <taxon>Bacteroidota</taxon>
        <taxon>Flavobacteriia</taxon>
        <taxon>Flavobacteriales</taxon>
        <taxon>Flavobacteriaceae</taxon>
        <taxon>Flavobacterium</taxon>
    </lineage>
</organism>
<accession>A0A444VZA0</accession>
<dbReference type="InterPro" id="IPR034122">
    <property type="entry name" value="Retropepsin-like_bacterial"/>
</dbReference>
<dbReference type="SUPFAM" id="SSF50630">
    <property type="entry name" value="Acid proteases"/>
    <property type="match status" value="1"/>
</dbReference>
<dbReference type="GO" id="GO:0006508">
    <property type="term" value="P:proteolysis"/>
    <property type="evidence" value="ECO:0007669"/>
    <property type="project" value="UniProtKB-KW"/>
</dbReference>
<dbReference type="Gene3D" id="2.40.70.10">
    <property type="entry name" value="Acid Proteases"/>
    <property type="match status" value="2"/>
</dbReference>
<name>A0A444VZA0_9FLAO</name>
<dbReference type="GO" id="GO:0008233">
    <property type="term" value="F:peptidase activity"/>
    <property type="evidence" value="ECO:0007669"/>
    <property type="project" value="UniProtKB-KW"/>
</dbReference>
<proteinExistence type="predicted"/>
<evidence type="ECO:0000313" key="1">
    <source>
        <dbReference type="EMBL" id="RYJ38961.1"/>
    </source>
</evidence>
<sequence length="418" mass="46970">MNSNKLLLGLLFAVQIVFGQTKSDSILKQLSKQHQFAKMDSFNSKEKGKDYYFYKGLYANVCNKPKLSNQYLDSLKNNELINTYEFAKLKDDNYIKLFSYNSAYMASKVLTMKFQQRFTKEELQDEINTQQIWKTLRGTRRQSIDKFTKITVAAVKDKAGLITTEVKAKDTVSHFVFDTGAGISCITESIAKKMGVKILPDHNISVESFTGQKNKVRIGVASEINLGELKIHNAVFLVYPDKAFTFADGAYVINGIIGFPIIKELGTITFEKDKLTFSKELESSANEKNLFVDELRAIVMLKYKSKTLPFNFDSGAKVSLFNKAFYETFKTDLDSIGTLETTKSSSAGAEVVSTEVLVLKDQPISLGNKTIQLPKMEIAPKDYGVYGEVNYGNIGQDVLGQFEKVVISFDGNYLKLEN</sequence>
<dbReference type="AlphaFoldDB" id="A0A444VZA0"/>
<dbReference type="OrthoDB" id="622881at2"/>
<gene>
    <name evidence="1" type="ORF">NU08_1799</name>
</gene>
<keyword evidence="1" id="KW-0645">Protease</keyword>
<dbReference type="CDD" id="cd05483">
    <property type="entry name" value="retropepsin_like_bacteria"/>
    <property type="match status" value="1"/>
</dbReference>
<evidence type="ECO:0000313" key="2">
    <source>
        <dbReference type="Proteomes" id="UP000290433"/>
    </source>
</evidence>
<comment type="caution">
    <text evidence="1">The sequence shown here is derived from an EMBL/GenBank/DDBJ whole genome shotgun (WGS) entry which is preliminary data.</text>
</comment>
<dbReference type="InterPro" id="IPR021109">
    <property type="entry name" value="Peptidase_aspartic_dom_sf"/>
</dbReference>
<dbReference type="Pfam" id="PF13650">
    <property type="entry name" value="Asp_protease_2"/>
    <property type="match status" value="1"/>
</dbReference>
<dbReference type="Proteomes" id="UP000290433">
    <property type="component" value="Unassembled WGS sequence"/>
</dbReference>